<sequence length="285" mass="33513">MPYSMTGFTFVKKTFPDYEISVSVKSLNSKGFDLSLKGDKNVVMYLDLDIRKLFQESFERGTFQVVINITYQNLSNVLDVEKLKIILSQIKDLVNNLNLNLTDDKIYDILSYQLNSNNSEELPNQLKEDVLNTVKESISLLKQERKREGDKLILDIESRLKIIKDFTEKIEKEKEVILEKAKERIYQKVKQLLGENYSERAFIEATLLADKIDITEEVIRLKTHLERFYQLIKLDKPIGRKLDFLCQEMHREINTLGNKMPDFSNYTVEMKTQLEKIRQQVQNIE</sequence>
<evidence type="ECO:0000259" key="7">
    <source>
        <dbReference type="Pfam" id="PF08340"/>
    </source>
</evidence>
<dbReference type="Pfam" id="PF08340">
    <property type="entry name" value="YicC-like_C"/>
    <property type="match status" value="1"/>
</dbReference>
<keyword evidence="3" id="KW-0255">Endonuclease</keyword>
<dbReference type="STRING" id="204536.SULAZ_0599"/>
<name>C1DTZ8_SULAA</name>
<evidence type="ECO:0000256" key="5">
    <source>
        <dbReference type="ARBA" id="ARBA00035648"/>
    </source>
</evidence>
<dbReference type="InterPro" id="IPR013551">
    <property type="entry name" value="YicC-like_C"/>
</dbReference>
<dbReference type="NCBIfam" id="TIGR00255">
    <property type="entry name" value="YicC/YloC family endoribonuclease"/>
    <property type="match status" value="1"/>
</dbReference>
<evidence type="ECO:0000259" key="6">
    <source>
        <dbReference type="Pfam" id="PF03755"/>
    </source>
</evidence>
<dbReference type="OrthoDB" id="9771229at2"/>
<proteinExistence type="inferred from homology"/>
<gene>
    <name evidence="8" type="ordered locus">SULAZ_0599</name>
</gene>
<keyword evidence="9" id="KW-1185">Reference proteome</keyword>
<dbReference type="PANTHER" id="PTHR30636">
    <property type="entry name" value="UPF0701 PROTEIN YICC"/>
    <property type="match status" value="1"/>
</dbReference>
<evidence type="ECO:0000256" key="1">
    <source>
        <dbReference type="ARBA" id="ARBA00001968"/>
    </source>
</evidence>
<evidence type="ECO:0000256" key="3">
    <source>
        <dbReference type="ARBA" id="ARBA00022759"/>
    </source>
</evidence>
<keyword evidence="4" id="KW-0378">Hydrolase</keyword>
<organism evidence="8 9">
    <name type="scientific">Sulfurihydrogenibium azorense (strain DSM 15241 / OCM 825 / Az-Fu1)</name>
    <dbReference type="NCBI Taxonomy" id="204536"/>
    <lineage>
        <taxon>Bacteria</taxon>
        <taxon>Pseudomonadati</taxon>
        <taxon>Aquificota</taxon>
        <taxon>Aquificia</taxon>
        <taxon>Aquificales</taxon>
        <taxon>Hydrogenothermaceae</taxon>
        <taxon>Sulfurihydrogenibium</taxon>
    </lineage>
</organism>
<comment type="similarity">
    <text evidence="5">Belongs to the YicC/YloC family.</text>
</comment>
<dbReference type="HOGENOM" id="CLU_076609_1_0_0"/>
<dbReference type="PANTHER" id="PTHR30636:SF3">
    <property type="entry name" value="UPF0701 PROTEIN YICC"/>
    <property type="match status" value="1"/>
</dbReference>
<dbReference type="InterPro" id="IPR013527">
    <property type="entry name" value="YicC-like_N"/>
</dbReference>
<evidence type="ECO:0000313" key="8">
    <source>
        <dbReference type="EMBL" id="ACN99164.1"/>
    </source>
</evidence>
<evidence type="ECO:0008006" key="10">
    <source>
        <dbReference type="Google" id="ProtNLM"/>
    </source>
</evidence>
<dbReference type="RefSeq" id="WP_012674482.1">
    <property type="nucleotide sequence ID" value="NC_012438.1"/>
</dbReference>
<accession>C1DTZ8</accession>
<evidence type="ECO:0000256" key="2">
    <source>
        <dbReference type="ARBA" id="ARBA00022722"/>
    </source>
</evidence>
<feature type="domain" description="Endoribonuclease YicC-like C-terminal" evidence="7">
    <location>
        <begin position="170"/>
        <end position="285"/>
    </location>
</feature>
<evidence type="ECO:0000313" key="9">
    <source>
        <dbReference type="Proteomes" id="UP000001369"/>
    </source>
</evidence>
<dbReference type="GO" id="GO:0004521">
    <property type="term" value="F:RNA endonuclease activity"/>
    <property type="evidence" value="ECO:0007669"/>
    <property type="project" value="InterPro"/>
</dbReference>
<protein>
    <recommendedName>
        <fullName evidence="10">YicC family protein</fullName>
    </recommendedName>
</protein>
<dbReference type="InterPro" id="IPR005229">
    <property type="entry name" value="YicC/YloC-like"/>
</dbReference>
<keyword evidence="2" id="KW-0540">Nuclease</keyword>
<dbReference type="Proteomes" id="UP000001369">
    <property type="component" value="Chromosome"/>
</dbReference>
<dbReference type="AlphaFoldDB" id="C1DTZ8"/>
<dbReference type="EMBL" id="CP001229">
    <property type="protein sequence ID" value="ACN99164.1"/>
    <property type="molecule type" value="Genomic_DNA"/>
</dbReference>
<dbReference type="eggNOG" id="COG1561">
    <property type="taxonomic scope" value="Bacteria"/>
</dbReference>
<reference evidence="8 9" key="1">
    <citation type="journal article" date="2009" name="J. Bacteriol.">
        <title>Complete and draft genome sequences of six members of the Aquificales.</title>
        <authorList>
            <person name="Reysenbach A.L."/>
            <person name="Hamamura N."/>
            <person name="Podar M."/>
            <person name="Griffiths E."/>
            <person name="Ferreira S."/>
            <person name="Hochstein R."/>
            <person name="Heidelberg J."/>
            <person name="Johnson J."/>
            <person name="Mead D."/>
            <person name="Pohorille A."/>
            <person name="Sarmiento M."/>
            <person name="Schweighofer K."/>
            <person name="Seshadri R."/>
            <person name="Voytek M.A."/>
        </authorList>
    </citation>
    <scope>NUCLEOTIDE SEQUENCE [LARGE SCALE GENOMIC DNA]</scope>
    <source>
        <strain evidence="9">Az-Fu1 / DSM 15241 / OCM 825</strain>
    </source>
</reference>
<comment type="cofactor">
    <cofactor evidence="1">
        <name>a divalent metal cation</name>
        <dbReference type="ChEBI" id="CHEBI:60240"/>
    </cofactor>
</comment>
<evidence type="ECO:0000256" key="4">
    <source>
        <dbReference type="ARBA" id="ARBA00022801"/>
    </source>
</evidence>
<dbReference type="Pfam" id="PF03755">
    <property type="entry name" value="YicC-like_N"/>
    <property type="match status" value="1"/>
</dbReference>
<dbReference type="KEGG" id="saf:SULAZ_0599"/>
<dbReference type="GO" id="GO:0016787">
    <property type="term" value="F:hydrolase activity"/>
    <property type="evidence" value="ECO:0007669"/>
    <property type="project" value="UniProtKB-KW"/>
</dbReference>
<feature type="domain" description="Endoribonuclease YicC-like N-terminal" evidence="6">
    <location>
        <begin position="3"/>
        <end position="152"/>
    </location>
</feature>